<dbReference type="Gene3D" id="3.30.40.10">
    <property type="entry name" value="Zinc/RING finger domain, C3HC4 (zinc finger)"/>
    <property type="match status" value="1"/>
</dbReference>
<sequence>MSVNDIDTVVLLFPNQEWSQPSSAADLEDVVAQLRPNISFSQHLDQSSLQTLSTHNAASGGSISGFLYVPDLKRDDPCVNISEPYVPHNVTRQANLPPTDFTLVAIAPWINVECSLAYLGAARSDPARAFLFYLVGNGASTGSAQPPPISSPVWSLDDGGAWKRKNPFPVYAIPSDVGDQLMQELSLYSGNLTDVPYGHVISELPSIDPRDYVRMYTRLSVKTGPSLPGIWVFLLIIVGIIVVMLAITSVTMHLIQRSRRNALRRRVISGEVNLEALGIKRLTVPQDIINKFPLFTYNCEDEKLPAPSSGSKKDNHTVEIEQDDSSEGSSSAKEILEHQNLPQTHELSSSVIEDTTSNDSFLVHKFLPYSQPTCPICLDDFESGITPIRELPCGHIFHPECIDAFLYNNSSLCPMCKTSVLPKGSCPTKITNSMVRRERNLRRLRSRVTVSEEGHVANPRGRIRNFGSDIRRMIFHPSTAGEIQPSPPMPLQPRRALMTSAIGARLPPSQDRLGRQQIARQRIRELAGQSFVEDSDVSDERRQSKWRNALRTLFPGFT</sequence>
<dbReference type="PROSITE" id="PS50089">
    <property type="entry name" value="ZF_RING_2"/>
    <property type="match status" value="1"/>
</dbReference>
<keyword evidence="3" id="KW-0812">Transmembrane</keyword>
<dbReference type="InterPro" id="IPR001841">
    <property type="entry name" value="Znf_RING"/>
</dbReference>
<keyword evidence="6" id="KW-1185">Reference proteome</keyword>
<dbReference type="GO" id="GO:0008270">
    <property type="term" value="F:zinc ion binding"/>
    <property type="evidence" value="ECO:0007669"/>
    <property type="project" value="UniProtKB-KW"/>
</dbReference>
<dbReference type="GeneID" id="36577536"/>
<dbReference type="GO" id="GO:0006511">
    <property type="term" value="P:ubiquitin-dependent protein catabolic process"/>
    <property type="evidence" value="ECO:0007669"/>
    <property type="project" value="TreeGrafter"/>
</dbReference>
<dbReference type="CDD" id="cd16454">
    <property type="entry name" value="RING-H2_PA-TM-RING"/>
    <property type="match status" value="1"/>
</dbReference>
<dbReference type="AlphaFoldDB" id="A0A2T3AQN8"/>
<keyword evidence="3" id="KW-1133">Transmembrane helix</keyword>
<dbReference type="EMBL" id="KZ679018">
    <property type="protein sequence ID" value="PSS08566.1"/>
    <property type="molecule type" value="Genomic_DNA"/>
</dbReference>
<dbReference type="OrthoDB" id="21204at2759"/>
<dbReference type="RefSeq" id="XP_024716964.1">
    <property type="nucleotide sequence ID" value="XM_024869455.1"/>
</dbReference>
<dbReference type="GO" id="GO:0005737">
    <property type="term" value="C:cytoplasm"/>
    <property type="evidence" value="ECO:0007669"/>
    <property type="project" value="TreeGrafter"/>
</dbReference>
<evidence type="ECO:0000256" key="3">
    <source>
        <dbReference type="SAM" id="Phobius"/>
    </source>
</evidence>
<feature type="region of interest" description="Disordered" evidence="2">
    <location>
        <begin position="304"/>
        <end position="332"/>
    </location>
</feature>
<dbReference type="Pfam" id="PF13639">
    <property type="entry name" value="zf-RING_2"/>
    <property type="match status" value="1"/>
</dbReference>
<dbReference type="PANTHER" id="PTHR22765">
    <property type="entry name" value="RING FINGER AND PROTEASE ASSOCIATED DOMAIN-CONTAINING"/>
    <property type="match status" value="1"/>
</dbReference>
<dbReference type="Proteomes" id="UP000241818">
    <property type="component" value="Unassembled WGS sequence"/>
</dbReference>
<keyword evidence="3" id="KW-0472">Membrane</keyword>
<dbReference type="STRING" id="857342.A0A2T3AQN8"/>
<accession>A0A2T3AQN8</accession>
<name>A0A2T3AQN8_AMORE</name>
<keyword evidence="1" id="KW-0862">Zinc</keyword>
<organism evidence="5 6">
    <name type="scientific">Amorphotheca resinae ATCC 22711</name>
    <dbReference type="NCBI Taxonomy" id="857342"/>
    <lineage>
        <taxon>Eukaryota</taxon>
        <taxon>Fungi</taxon>
        <taxon>Dikarya</taxon>
        <taxon>Ascomycota</taxon>
        <taxon>Pezizomycotina</taxon>
        <taxon>Leotiomycetes</taxon>
        <taxon>Helotiales</taxon>
        <taxon>Amorphothecaceae</taxon>
        <taxon>Amorphotheca</taxon>
    </lineage>
</organism>
<evidence type="ECO:0000313" key="5">
    <source>
        <dbReference type="EMBL" id="PSS08566.1"/>
    </source>
</evidence>
<feature type="transmembrane region" description="Helical" evidence="3">
    <location>
        <begin position="230"/>
        <end position="255"/>
    </location>
</feature>
<dbReference type="InterPro" id="IPR051826">
    <property type="entry name" value="E3_ubiquitin-ligase_domain"/>
</dbReference>
<dbReference type="GO" id="GO:0061630">
    <property type="term" value="F:ubiquitin protein ligase activity"/>
    <property type="evidence" value="ECO:0007669"/>
    <property type="project" value="TreeGrafter"/>
</dbReference>
<evidence type="ECO:0000256" key="2">
    <source>
        <dbReference type="SAM" id="MobiDB-lite"/>
    </source>
</evidence>
<dbReference type="InParanoid" id="A0A2T3AQN8"/>
<dbReference type="PANTHER" id="PTHR22765:SF416">
    <property type="entry name" value="E3 UBIQUITIN-PROTEIN LIGASE GODZILLA"/>
    <property type="match status" value="1"/>
</dbReference>
<reference evidence="5 6" key="1">
    <citation type="journal article" date="2018" name="New Phytol.">
        <title>Comparative genomics and transcriptomics depict ericoid mycorrhizal fungi as versatile saprotrophs and plant mutualists.</title>
        <authorList>
            <person name="Martino E."/>
            <person name="Morin E."/>
            <person name="Grelet G.A."/>
            <person name="Kuo A."/>
            <person name="Kohler A."/>
            <person name="Daghino S."/>
            <person name="Barry K.W."/>
            <person name="Cichocki N."/>
            <person name="Clum A."/>
            <person name="Dockter R.B."/>
            <person name="Hainaut M."/>
            <person name="Kuo R.C."/>
            <person name="LaButti K."/>
            <person name="Lindahl B.D."/>
            <person name="Lindquist E.A."/>
            <person name="Lipzen A."/>
            <person name="Khouja H.R."/>
            <person name="Magnuson J."/>
            <person name="Murat C."/>
            <person name="Ohm R.A."/>
            <person name="Singer S.W."/>
            <person name="Spatafora J.W."/>
            <person name="Wang M."/>
            <person name="Veneault-Fourrey C."/>
            <person name="Henrissat B."/>
            <person name="Grigoriev I.V."/>
            <person name="Martin F.M."/>
            <person name="Perotto S."/>
        </authorList>
    </citation>
    <scope>NUCLEOTIDE SEQUENCE [LARGE SCALE GENOMIC DNA]</scope>
    <source>
        <strain evidence="5 6">ATCC 22711</strain>
    </source>
</reference>
<dbReference type="SMART" id="SM00184">
    <property type="entry name" value="RING"/>
    <property type="match status" value="1"/>
</dbReference>
<protein>
    <recommendedName>
        <fullName evidence="4">RING-type domain-containing protein</fullName>
    </recommendedName>
</protein>
<feature type="domain" description="RING-type" evidence="4">
    <location>
        <begin position="374"/>
        <end position="417"/>
    </location>
</feature>
<evidence type="ECO:0000259" key="4">
    <source>
        <dbReference type="PROSITE" id="PS50089"/>
    </source>
</evidence>
<gene>
    <name evidence="5" type="ORF">M430DRAFT_69834</name>
</gene>
<dbReference type="SUPFAM" id="SSF57850">
    <property type="entry name" value="RING/U-box"/>
    <property type="match status" value="1"/>
</dbReference>
<evidence type="ECO:0000313" key="6">
    <source>
        <dbReference type="Proteomes" id="UP000241818"/>
    </source>
</evidence>
<keyword evidence="1" id="KW-0479">Metal-binding</keyword>
<proteinExistence type="predicted"/>
<evidence type="ECO:0000256" key="1">
    <source>
        <dbReference type="PROSITE-ProRule" id="PRU00175"/>
    </source>
</evidence>
<dbReference type="InterPro" id="IPR013083">
    <property type="entry name" value="Znf_RING/FYVE/PHD"/>
</dbReference>
<keyword evidence="1" id="KW-0863">Zinc-finger</keyword>